<reference evidence="2 5" key="2">
    <citation type="submission" date="2019-07" db="EMBL/GenBank/DDBJ databases">
        <title>Draft genome Sequence of Chlorobium phaeovibrioides sp. strain PhvTcv-s14, from the Phylum Chlorobi.</title>
        <authorList>
            <person name="Babenko V."/>
            <person name="Boldyreva D."/>
            <person name="Kanygina A."/>
            <person name="Selezneva O."/>
            <person name="Akopiyan T."/>
            <person name="Lunina O."/>
        </authorList>
    </citation>
    <scope>NUCLEOTIDE SEQUENCE [LARGE SCALE GENOMIC DNA]</scope>
    <source>
        <strain evidence="2 5">GrTcv12</strain>
    </source>
</reference>
<feature type="region of interest" description="Disordered" evidence="1">
    <location>
        <begin position="21"/>
        <end position="60"/>
    </location>
</feature>
<protein>
    <submittedName>
        <fullName evidence="3">Uncharacterized protein</fullName>
    </submittedName>
</protein>
<sequence length="60" mass="6656">MDSVFESIKRGLEEAAAYMQGREEGARARQYTSESLPGGRLETERNSGSLQEESSEESLD</sequence>
<organism evidence="3 4">
    <name type="scientific">Chlorobium phaeovibrioides</name>
    <dbReference type="NCBI Taxonomy" id="1094"/>
    <lineage>
        <taxon>Bacteria</taxon>
        <taxon>Pseudomonadati</taxon>
        <taxon>Chlorobiota</taxon>
        <taxon>Chlorobiia</taxon>
        <taxon>Chlorobiales</taxon>
        <taxon>Chlorobiaceae</taxon>
        <taxon>Chlorobium/Pelodictyon group</taxon>
        <taxon>Chlorobium</taxon>
    </lineage>
</organism>
<reference evidence="3 4" key="1">
    <citation type="submission" date="2018-12" db="EMBL/GenBank/DDBJ databases">
        <authorList>
            <person name="Lunina O.N."/>
            <person name="Grouzdev D.S."/>
            <person name="Gorlenko V.M."/>
            <person name="Savvichev A.S."/>
        </authorList>
    </citation>
    <scope>NUCLEOTIDE SEQUENCE [LARGE SCALE GENOMIC DNA]</scope>
    <source>
        <strain evidence="3 4">BrKhr-17</strain>
    </source>
</reference>
<dbReference type="EMBL" id="RXYK01000001">
    <property type="protein sequence ID" value="RTY39983.1"/>
    <property type="molecule type" value="Genomic_DNA"/>
</dbReference>
<dbReference type="AlphaFoldDB" id="A0A3S0L2C8"/>
<proteinExistence type="predicted"/>
<name>A0A3S0L2C8_CHLPH</name>
<evidence type="ECO:0000313" key="5">
    <source>
        <dbReference type="Proteomes" id="UP000327458"/>
    </source>
</evidence>
<evidence type="ECO:0000256" key="1">
    <source>
        <dbReference type="SAM" id="MobiDB-lite"/>
    </source>
</evidence>
<dbReference type="RefSeq" id="WP_041469801.1">
    <property type="nucleotide sequence ID" value="NZ_CP041698.1"/>
</dbReference>
<evidence type="ECO:0000313" key="2">
    <source>
        <dbReference type="EMBL" id="KAA6232564.1"/>
    </source>
</evidence>
<accession>A0A3S0L2C8</accession>
<evidence type="ECO:0000313" key="3">
    <source>
        <dbReference type="EMBL" id="RTY39983.1"/>
    </source>
</evidence>
<comment type="caution">
    <text evidence="3">The sequence shown here is derived from an EMBL/GenBank/DDBJ whole genome shotgun (WGS) entry which is preliminary data.</text>
</comment>
<evidence type="ECO:0000313" key="4">
    <source>
        <dbReference type="Proteomes" id="UP000279908"/>
    </source>
</evidence>
<dbReference type="Proteomes" id="UP000279908">
    <property type="component" value="Unassembled WGS sequence"/>
</dbReference>
<gene>
    <name evidence="3" type="ORF">EKD02_00885</name>
    <name evidence="2" type="ORF">FP507_05315</name>
</gene>
<dbReference type="EMBL" id="VMRG01000001">
    <property type="protein sequence ID" value="KAA6232564.1"/>
    <property type="molecule type" value="Genomic_DNA"/>
</dbReference>
<dbReference type="Proteomes" id="UP000327458">
    <property type="component" value="Unassembled WGS sequence"/>
</dbReference>